<sequence>NTDGRRYGCALSASAYDGTEDILESLIKAGGDVNKQGDDYGTSLEAAAWFDDLENVELLLDHDALVNPEPYDEHGYPLQAATGIGYGDIIRLLLEHGAHVDTCGGKYGYAIM</sequence>
<reference evidence="4" key="1">
    <citation type="journal article" date="2020" name="Stud. Mycol.">
        <title>101 Dothideomycetes genomes: a test case for predicting lifestyles and emergence of pathogens.</title>
        <authorList>
            <person name="Haridas S."/>
            <person name="Albert R."/>
            <person name="Binder M."/>
            <person name="Bloem J."/>
            <person name="Labutti K."/>
            <person name="Salamov A."/>
            <person name="Andreopoulos B."/>
            <person name="Baker S."/>
            <person name="Barry K."/>
            <person name="Bills G."/>
            <person name="Bluhm B."/>
            <person name="Cannon C."/>
            <person name="Castanera R."/>
            <person name="Culley D."/>
            <person name="Daum C."/>
            <person name="Ezra D."/>
            <person name="Gonzalez J."/>
            <person name="Henrissat B."/>
            <person name="Kuo A."/>
            <person name="Liang C."/>
            <person name="Lipzen A."/>
            <person name="Lutzoni F."/>
            <person name="Magnuson J."/>
            <person name="Mondo S."/>
            <person name="Nolan M."/>
            <person name="Ohm R."/>
            <person name="Pangilinan J."/>
            <person name="Park H.-J."/>
            <person name="Ramirez L."/>
            <person name="Alfaro M."/>
            <person name="Sun H."/>
            <person name="Tritt A."/>
            <person name="Yoshinaga Y."/>
            <person name="Zwiers L.-H."/>
            <person name="Turgeon B."/>
            <person name="Goodwin S."/>
            <person name="Spatafora J."/>
            <person name="Crous P."/>
            <person name="Grigoriev I."/>
        </authorList>
    </citation>
    <scope>NUCLEOTIDE SEQUENCE</scope>
    <source>
        <strain evidence="4">CBS 473.64</strain>
    </source>
</reference>
<dbReference type="SUPFAM" id="SSF48403">
    <property type="entry name" value="Ankyrin repeat"/>
    <property type="match status" value="1"/>
</dbReference>
<gene>
    <name evidence="4" type="ORF">P280DRAFT_525356</name>
</gene>
<evidence type="ECO:0000256" key="1">
    <source>
        <dbReference type="ARBA" id="ARBA00022737"/>
    </source>
</evidence>
<evidence type="ECO:0000256" key="3">
    <source>
        <dbReference type="PROSITE-ProRule" id="PRU00023"/>
    </source>
</evidence>
<accession>A0A6A6SHV3</accession>
<name>A0A6A6SHV3_9PLEO</name>
<dbReference type="InterPro" id="IPR036770">
    <property type="entry name" value="Ankyrin_rpt-contain_sf"/>
</dbReference>
<dbReference type="AlphaFoldDB" id="A0A6A6SHV3"/>
<evidence type="ECO:0000313" key="5">
    <source>
        <dbReference type="Proteomes" id="UP000799753"/>
    </source>
</evidence>
<evidence type="ECO:0000256" key="2">
    <source>
        <dbReference type="ARBA" id="ARBA00023043"/>
    </source>
</evidence>
<dbReference type="Gene3D" id="1.25.40.20">
    <property type="entry name" value="Ankyrin repeat-containing domain"/>
    <property type="match status" value="1"/>
</dbReference>
<dbReference type="EMBL" id="MU006776">
    <property type="protein sequence ID" value="KAF2646521.1"/>
    <property type="molecule type" value="Genomic_DNA"/>
</dbReference>
<keyword evidence="5" id="KW-1185">Reference proteome</keyword>
<evidence type="ECO:0000313" key="4">
    <source>
        <dbReference type="EMBL" id="KAF2646521.1"/>
    </source>
</evidence>
<feature type="non-terminal residue" evidence="4">
    <location>
        <position position="1"/>
    </location>
</feature>
<dbReference type="OrthoDB" id="427518at2759"/>
<dbReference type="PANTHER" id="PTHR24171">
    <property type="entry name" value="ANKYRIN REPEAT DOMAIN-CONTAINING PROTEIN 39-RELATED"/>
    <property type="match status" value="1"/>
</dbReference>
<dbReference type="InterPro" id="IPR002110">
    <property type="entry name" value="Ankyrin_rpt"/>
</dbReference>
<dbReference type="PROSITE" id="PS50088">
    <property type="entry name" value="ANK_REPEAT"/>
    <property type="match status" value="1"/>
</dbReference>
<feature type="repeat" description="ANK" evidence="3">
    <location>
        <begin position="73"/>
        <end position="105"/>
    </location>
</feature>
<proteinExistence type="predicted"/>
<dbReference type="Pfam" id="PF00023">
    <property type="entry name" value="Ank"/>
    <property type="match status" value="1"/>
</dbReference>
<organism evidence="4 5">
    <name type="scientific">Massarina eburnea CBS 473.64</name>
    <dbReference type="NCBI Taxonomy" id="1395130"/>
    <lineage>
        <taxon>Eukaryota</taxon>
        <taxon>Fungi</taxon>
        <taxon>Dikarya</taxon>
        <taxon>Ascomycota</taxon>
        <taxon>Pezizomycotina</taxon>
        <taxon>Dothideomycetes</taxon>
        <taxon>Pleosporomycetidae</taxon>
        <taxon>Pleosporales</taxon>
        <taxon>Massarineae</taxon>
        <taxon>Massarinaceae</taxon>
        <taxon>Massarina</taxon>
    </lineage>
</organism>
<dbReference type="Proteomes" id="UP000799753">
    <property type="component" value="Unassembled WGS sequence"/>
</dbReference>
<protein>
    <submittedName>
        <fullName evidence="4">Uncharacterized protein</fullName>
    </submittedName>
</protein>
<keyword evidence="1" id="KW-0677">Repeat</keyword>
<keyword evidence="2 3" id="KW-0040">ANK repeat</keyword>